<name>A0A448WSX0_9PLAT</name>
<sequence>MLEVQEGQNAEVWTEHEIAVRDHLEQGQPLSEETLEWLLSRFWRETPYKDNGFIIEGFPRSPEQVRFMAESNYLVDLVVMMTVEFESVIERLMPNKLIHWKAREAKKKENKRRLAEWKKAKRVNCTIFFFLAQLLML</sequence>
<dbReference type="AlphaFoldDB" id="A0A448WSX0"/>
<evidence type="ECO:0008006" key="3">
    <source>
        <dbReference type="Google" id="ProtNLM"/>
    </source>
</evidence>
<protein>
    <recommendedName>
        <fullName evidence="3">Adenylate kinase active site lid domain-containing protein</fullName>
    </recommendedName>
</protein>
<dbReference type="EMBL" id="CAAALY010041598">
    <property type="protein sequence ID" value="VEL19448.1"/>
    <property type="molecule type" value="Genomic_DNA"/>
</dbReference>
<organism evidence="1 2">
    <name type="scientific">Protopolystoma xenopodis</name>
    <dbReference type="NCBI Taxonomy" id="117903"/>
    <lineage>
        <taxon>Eukaryota</taxon>
        <taxon>Metazoa</taxon>
        <taxon>Spiralia</taxon>
        <taxon>Lophotrochozoa</taxon>
        <taxon>Platyhelminthes</taxon>
        <taxon>Monogenea</taxon>
        <taxon>Polyopisthocotylea</taxon>
        <taxon>Polystomatidea</taxon>
        <taxon>Polystomatidae</taxon>
        <taxon>Protopolystoma</taxon>
    </lineage>
</organism>
<keyword evidence="2" id="KW-1185">Reference proteome</keyword>
<dbReference type="OrthoDB" id="6285915at2759"/>
<comment type="caution">
    <text evidence="1">The sequence shown here is derived from an EMBL/GenBank/DDBJ whole genome shotgun (WGS) entry which is preliminary data.</text>
</comment>
<dbReference type="Proteomes" id="UP000784294">
    <property type="component" value="Unassembled WGS sequence"/>
</dbReference>
<evidence type="ECO:0000313" key="2">
    <source>
        <dbReference type="Proteomes" id="UP000784294"/>
    </source>
</evidence>
<dbReference type="SUPFAM" id="SSF52540">
    <property type="entry name" value="P-loop containing nucleoside triphosphate hydrolases"/>
    <property type="match status" value="1"/>
</dbReference>
<accession>A0A448WSX0</accession>
<dbReference type="InterPro" id="IPR027417">
    <property type="entry name" value="P-loop_NTPase"/>
</dbReference>
<dbReference type="Pfam" id="PF00406">
    <property type="entry name" value="ADK"/>
    <property type="match status" value="1"/>
</dbReference>
<gene>
    <name evidence="1" type="ORF">PXEA_LOCUS12888</name>
</gene>
<evidence type="ECO:0000313" key="1">
    <source>
        <dbReference type="EMBL" id="VEL19448.1"/>
    </source>
</evidence>
<dbReference type="Gene3D" id="3.40.50.300">
    <property type="entry name" value="P-loop containing nucleotide triphosphate hydrolases"/>
    <property type="match status" value="1"/>
</dbReference>
<reference evidence="1" key="1">
    <citation type="submission" date="2018-11" db="EMBL/GenBank/DDBJ databases">
        <authorList>
            <consortium name="Pathogen Informatics"/>
        </authorList>
    </citation>
    <scope>NUCLEOTIDE SEQUENCE</scope>
</reference>
<proteinExistence type="predicted"/>